<organism evidence="1 2">
    <name type="scientific">Pyropia yezoensis</name>
    <name type="common">Susabi-nori</name>
    <name type="synonym">Porphyra yezoensis</name>
    <dbReference type="NCBI Taxonomy" id="2788"/>
    <lineage>
        <taxon>Eukaryota</taxon>
        <taxon>Rhodophyta</taxon>
        <taxon>Bangiophyceae</taxon>
        <taxon>Bangiales</taxon>
        <taxon>Bangiaceae</taxon>
        <taxon>Pyropia</taxon>
    </lineage>
</organism>
<accession>A0ACC3CJW6</accession>
<evidence type="ECO:0000313" key="1">
    <source>
        <dbReference type="EMBL" id="KAK1870400.1"/>
    </source>
</evidence>
<dbReference type="Proteomes" id="UP000798662">
    <property type="component" value="Chromosome 3"/>
</dbReference>
<name>A0ACC3CJW6_PYRYE</name>
<keyword evidence="2" id="KW-1185">Reference proteome</keyword>
<dbReference type="EMBL" id="CM020620">
    <property type="protein sequence ID" value="KAK1870400.1"/>
    <property type="molecule type" value="Genomic_DNA"/>
</dbReference>
<reference evidence="1" key="1">
    <citation type="submission" date="2019-11" db="EMBL/GenBank/DDBJ databases">
        <title>Nori genome reveals adaptations in red seaweeds to the harsh intertidal environment.</title>
        <authorList>
            <person name="Wang D."/>
            <person name="Mao Y."/>
        </authorList>
    </citation>
    <scope>NUCLEOTIDE SEQUENCE</scope>
    <source>
        <tissue evidence="1">Gametophyte</tissue>
    </source>
</reference>
<sequence length="315" mass="32442">MAFAPPIPVPFGAAIPTVAPRRCLRLWRRSASLPARPAPPRAGGPVASTGVSMTEPSPAVVLLPGMDGTALLGGQFRSALDPSISLVEASYPCNELLDTAQLASGVVPTFAAQAREMHPTGRYVVVAQSFSGHVALRYADTRPPGLAGIVLVNAFTSTPLPGLATRGLLAAQGPPEWMFRAQPPPEIVARALLGGGDPAAVDLAREVQAAVATVSPAALRHRARLCLTAESSHLWADRGLFSPRSVPLLYLAGAADVVVANTDHASDMRAARRDVPWVRVAGAPHLALQAAPVATAAVVERFVATCAAGLAVGAA</sequence>
<evidence type="ECO:0000313" key="2">
    <source>
        <dbReference type="Proteomes" id="UP000798662"/>
    </source>
</evidence>
<proteinExistence type="predicted"/>
<protein>
    <submittedName>
        <fullName evidence="1">Uncharacterized protein</fullName>
    </submittedName>
</protein>
<comment type="caution">
    <text evidence="1">The sequence shown here is derived from an EMBL/GenBank/DDBJ whole genome shotgun (WGS) entry which is preliminary data.</text>
</comment>
<gene>
    <name evidence="1" type="ORF">I4F81_012860</name>
</gene>